<dbReference type="Pfam" id="PF00147">
    <property type="entry name" value="Fibrinogen_C"/>
    <property type="match status" value="1"/>
</dbReference>
<feature type="chain" id="PRO_5001830863" evidence="4">
    <location>
        <begin position="24"/>
        <end position="280"/>
    </location>
</feature>
<dbReference type="GO" id="GO:0030246">
    <property type="term" value="F:carbohydrate binding"/>
    <property type="evidence" value="ECO:0007669"/>
    <property type="project" value="UniProtKB-ARBA"/>
</dbReference>
<dbReference type="SUPFAM" id="SSF56496">
    <property type="entry name" value="Fibrinogen C-terminal domain-like"/>
    <property type="match status" value="1"/>
</dbReference>
<dbReference type="PANTHER" id="PTHR19143">
    <property type="entry name" value="FIBRINOGEN/TENASCIN/ANGIOPOEITIN"/>
    <property type="match status" value="1"/>
</dbReference>
<dbReference type="AlphaFoldDB" id="A0A087UU94"/>
<dbReference type="InterPro" id="IPR002181">
    <property type="entry name" value="Fibrinogen_a/b/g_C_dom"/>
</dbReference>
<proteinExistence type="predicted"/>
<evidence type="ECO:0000256" key="4">
    <source>
        <dbReference type="SAM" id="SignalP"/>
    </source>
</evidence>
<dbReference type="NCBIfam" id="NF040941">
    <property type="entry name" value="GGGWT_bact"/>
    <property type="match status" value="1"/>
</dbReference>
<evidence type="ECO:0000256" key="3">
    <source>
        <dbReference type="ARBA" id="ARBA00053344"/>
    </source>
</evidence>
<dbReference type="Proteomes" id="UP000054359">
    <property type="component" value="Unassembled WGS sequence"/>
</dbReference>
<dbReference type="STRING" id="407821.A0A087UU94"/>
<evidence type="ECO:0000259" key="5">
    <source>
        <dbReference type="PROSITE" id="PS51406"/>
    </source>
</evidence>
<keyword evidence="1" id="KW-0106">Calcium</keyword>
<feature type="signal peptide" evidence="4">
    <location>
        <begin position="1"/>
        <end position="23"/>
    </location>
</feature>
<comment type="function">
    <text evidence="3">Lectin involved in innate immunity. Agglutinates all types of human erythrocytes, Gram-positive and Gram-negative bacteria. Has a stronger agglutinating activity towards Gram-negative bacteria than towards Gram-positive bacteria. Specifically recognizes acetyl group-containing substances on agglutinated cells. The hemagglutinating activity was inhibited by EDTA, acetyl group-containing mono- and disaccharides, N-acetyl derivatives of amino acids, other acetyl group-containing substances, propionamide and benzamide. Enhances the antimicrobial activity of big defensin against Gram-positive bacteria but not against Gram-negative bacteria.</text>
</comment>
<dbReference type="Gene3D" id="3.90.215.10">
    <property type="entry name" value="Gamma Fibrinogen, chain A, domain 1"/>
    <property type="match status" value="1"/>
</dbReference>
<dbReference type="OMA" id="SKNCADD"/>
<gene>
    <name evidence="6" type="ORF">X975_14793</name>
</gene>
<dbReference type="GO" id="GO:0098609">
    <property type="term" value="P:cell-cell adhesion"/>
    <property type="evidence" value="ECO:0007669"/>
    <property type="project" value="UniProtKB-ARBA"/>
</dbReference>
<dbReference type="FunFam" id="3.90.215.10:FF:000001">
    <property type="entry name" value="Tenascin isoform 1"/>
    <property type="match status" value="1"/>
</dbReference>
<keyword evidence="2" id="KW-1015">Disulfide bond</keyword>
<evidence type="ECO:0000313" key="7">
    <source>
        <dbReference type="Proteomes" id="UP000054359"/>
    </source>
</evidence>
<protein>
    <submittedName>
        <fullName evidence="6">Techylectin-5A</fullName>
    </submittedName>
</protein>
<name>A0A087UU94_STEMI</name>
<keyword evidence="7" id="KW-1185">Reference proteome</keyword>
<organism evidence="6 7">
    <name type="scientific">Stegodyphus mimosarum</name>
    <name type="common">African social velvet spider</name>
    <dbReference type="NCBI Taxonomy" id="407821"/>
    <lineage>
        <taxon>Eukaryota</taxon>
        <taxon>Metazoa</taxon>
        <taxon>Ecdysozoa</taxon>
        <taxon>Arthropoda</taxon>
        <taxon>Chelicerata</taxon>
        <taxon>Arachnida</taxon>
        <taxon>Araneae</taxon>
        <taxon>Araneomorphae</taxon>
        <taxon>Entelegynae</taxon>
        <taxon>Eresoidea</taxon>
        <taxon>Eresidae</taxon>
        <taxon>Stegodyphus</taxon>
    </lineage>
</organism>
<feature type="domain" description="Fibrinogen C-terminal" evidence="5">
    <location>
        <begin position="55"/>
        <end position="276"/>
    </location>
</feature>
<reference evidence="6 7" key="1">
    <citation type="submission" date="2013-11" db="EMBL/GenBank/DDBJ databases">
        <title>Genome sequencing of Stegodyphus mimosarum.</title>
        <authorList>
            <person name="Bechsgaard J."/>
        </authorList>
    </citation>
    <scope>NUCLEOTIDE SEQUENCE [LARGE SCALE GENOMIC DNA]</scope>
</reference>
<dbReference type="InterPro" id="IPR014716">
    <property type="entry name" value="Fibrinogen_a/b/g_C_1"/>
</dbReference>
<keyword evidence="4" id="KW-0732">Signal</keyword>
<dbReference type="InterPro" id="IPR050373">
    <property type="entry name" value="Fibrinogen_C-term_domain"/>
</dbReference>
<dbReference type="GO" id="GO:0005615">
    <property type="term" value="C:extracellular space"/>
    <property type="evidence" value="ECO:0007669"/>
    <property type="project" value="TreeGrafter"/>
</dbReference>
<accession>A0A087UU94</accession>
<evidence type="ECO:0000256" key="2">
    <source>
        <dbReference type="ARBA" id="ARBA00023157"/>
    </source>
</evidence>
<dbReference type="InterPro" id="IPR036056">
    <property type="entry name" value="Fibrinogen-like_C"/>
</dbReference>
<dbReference type="OrthoDB" id="6145874at2759"/>
<dbReference type="PROSITE" id="PS51406">
    <property type="entry name" value="FIBRINOGEN_C_2"/>
    <property type="match status" value="1"/>
</dbReference>
<evidence type="ECO:0000256" key="1">
    <source>
        <dbReference type="ARBA" id="ARBA00022837"/>
    </source>
</evidence>
<dbReference type="EMBL" id="KK121642">
    <property type="protein sequence ID" value="KFM80933.1"/>
    <property type="molecule type" value="Genomic_DNA"/>
</dbReference>
<dbReference type="SMART" id="SM00186">
    <property type="entry name" value="FBG"/>
    <property type="match status" value="1"/>
</dbReference>
<feature type="non-terminal residue" evidence="6">
    <location>
        <position position="280"/>
    </location>
</feature>
<evidence type="ECO:0000313" key="6">
    <source>
        <dbReference type="EMBL" id="KFM80933.1"/>
    </source>
</evidence>
<sequence>MPRYTWLLCTCMVLFTESEIGFGENIIKEGKKTFFQILENAVNPPKQENHPCSCPNVFDRPMDCAEIRLNGHNSSGVYTIWPKSRVLTCESVKVYCNMDIDGGGWTVIQRRGNFSKKEDYFYRNWEEYKKGFGKLDEDFWFGNENIYALTNQKLYSVRFDLTDFKEAKAYAVYEKFWIDKEDEGYLLHIDGYYGDAGDAMRIHNKQKFTTRDKKNDKMTTGNCAEKQRGAWWYYSCGNVNLNGLYIRGSSENGTTWYNFRLRESLKSAEMMIRPFNFVKP</sequence>
<dbReference type="CDD" id="cd00087">
    <property type="entry name" value="FReD"/>
    <property type="match status" value="1"/>
</dbReference>